<dbReference type="Gene3D" id="3.10.180.10">
    <property type="entry name" value="2,3-Dihydroxybiphenyl 1,2-Dioxygenase, domain 1"/>
    <property type="match status" value="1"/>
</dbReference>
<protein>
    <submittedName>
        <fullName evidence="4">Related to Biphenyl-2,3-diol 1,2-dioxygenase 2</fullName>
    </submittedName>
</protein>
<reference evidence="4 5" key="1">
    <citation type="submission" date="2016-03" db="EMBL/GenBank/DDBJ databases">
        <authorList>
            <person name="Ploux O."/>
        </authorList>
    </citation>
    <scope>NUCLEOTIDE SEQUENCE [LARGE SCALE GENOMIC DNA]</scope>
    <source>
        <strain evidence="4 5">URUG2</strain>
    </source>
</reference>
<dbReference type="Pfam" id="PF00903">
    <property type="entry name" value="Glyoxalase"/>
    <property type="match status" value="1"/>
</dbReference>
<dbReference type="EMBL" id="FJUY01000003">
    <property type="protein sequence ID" value="CZT17265.1"/>
    <property type="molecule type" value="Genomic_DNA"/>
</dbReference>
<evidence type="ECO:0000313" key="5">
    <source>
        <dbReference type="Proteomes" id="UP000225277"/>
    </source>
</evidence>
<feature type="compositionally biased region" description="Basic and acidic residues" evidence="2">
    <location>
        <begin position="177"/>
        <end position="186"/>
    </location>
</feature>
<feature type="region of interest" description="Disordered" evidence="2">
    <location>
        <begin position="177"/>
        <end position="199"/>
    </location>
</feature>
<dbReference type="InterPro" id="IPR050383">
    <property type="entry name" value="GlyoxalaseI/FosfomycinResist"/>
</dbReference>
<evidence type="ECO:0000259" key="3">
    <source>
        <dbReference type="PROSITE" id="PS51819"/>
    </source>
</evidence>
<dbReference type="OrthoDB" id="5371818at2759"/>
<keyword evidence="4" id="KW-0223">Dioxygenase</keyword>
<keyword evidence="5" id="KW-1185">Reference proteome</keyword>
<accession>A0A2D3UTK9</accession>
<feature type="domain" description="VOC" evidence="3">
    <location>
        <begin position="21"/>
        <end position="138"/>
    </location>
</feature>
<sequence length="199" mass="22230">MATSTEDEFDKPSSKVISPSALAHVVFRTANYQPMVDFYLTFLGGHVTHGNQFITFITYDEEHHRVAIVTLPDTGPREPKSSGLRHVAFTFPTLRDLLLAYRQRKGRGIEPFWTVNHGVTTSLYYRDPDGNMIETQVDNFDTTEEANAFMATPAFAENPIGTDFDVEELIARLRSGEDEASLKKPVESGARGPVDVDSM</sequence>
<dbReference type="SUPFAM" id="SSF54593">
    <property type="entry name" value="Glyoxalase/Bleomycin resistance protein/Dihydroxybiphenyl dioxygenase"/>
    <property type="match status" value="1"/>
</dbReference>
<dbReference type="InterPro" id="IPR029068">
    <property type="entry name" value="Glyas_Bleomycin-R_OHBP_Dase"/>
</dbReference>
<name>A0A2D3UTK9_9PEZI</name>
<keyword evidence="4" id="KW-0560">Oxidoreductase</keyword>
<dbReference type="GO" id="GO:0051213">
    <property type="term" value="F:dioxygenase activity"/>
    <property type="evidence" value="ECO:0007669"/>
    <property type="project" value="UniProtKB-KW"/>
</dbReference>
<evidence type="ECO:0000256" key="1">
    <source>
        <dbReference type="ARBA" id="ARBA00010363"/>
    </source>
</evidence>
<evidence type="ECO:0000256" key="2">
    <source>
        <dbReference type="SAM" id="MobiDB-lite"/>
    </source>
</evidence>
<proteinExistence type="inferred from homology"/>
<dbReference type="InterPro" id="IPR004360">
    <property type="entry name" value="Glyas_Fos-R_dOase_dom"/>
</dbReference>
<dbReference type="Proteomes" id="UP000225277">
    <property type="component" value="Unassembled WGS sequence"/>
</dbReference>
<dbReference type="RefSeq" id="XP_023624158.1">
    <property type="nucleotide sequence ID" value="XM_023768390.1"/>
</dbReference>
<dbReference type="PANTHER" id="PTHR21366">
    <property type="entry name" value="GLYOXALASE FAMILY PROTEIN"/>
    <property type="match status" value="1"/>
</dbReference>
<dbReference type="InterPro" id="IPR037523">
    <property type="entry name" value="VOC_core"/>
</dbReference>
<dbReference type="PROSITE" id="PS51819">
    <property type="entry name" value="VOC"/>
    <property type="match status" value="1"/>
</dbReference>
<dbReference type="AlphaFoldDB" id="A0A2D3UTK9"/>
<dbReference type="GeneID" id="35598306"/>
<gene>
    <name evidence="4" type="ORF">RCC_03098</name>
</gene>
<comment type="similarity">
    <text evidence="1">Belongs to the glyoxalase I family.</text>
</comment>
<evidence type="ECO:0000313" key="4">
    <source>
        <dbReference type="EMBL" id="CZT17265.1"/>
    </source>
</evidence>
<dbReference type="PANTHER" id="PTHR21366:SF14">
    <property type="entry name" value="GLYOXALASE DOMAIN-CONTAINING PROTEIN 5"/>
    <property type="match status" value="1"/>
</dbReference>
<organism evidence="4 5">
    <name type="scientific">Ramularia collo-cygni</name>
    <dbReference type="NCBI Taxonomy" id="112498"/>
    <lineage>
        <taxon>Eukaryota</taxon>
        <taxon>Fungi</taxon>
        <taxon>Dikarya</taxon>
        <taxon>Ascomycota</taxon>
        <taxon>Pezizomycotina</taxon>
        <taxon>Dothideomycetes</taxon>
        <taxon>Dothideomycetidae</taxon>
        <taxon>Mycosphaerellales</taxon>
        <taxon>Mycosphaerellaceae</taxon>
        <taxon>Ramularia</taxon>
    </lineage>
</organism>